<name>A0AAJ0H8T4_9PEZI</name>
<gene>
    <name evidence="3" type="ORF">B0T25DRAFT_302977</name>
</gene>
<comment type="caution">
    <text evidence="3">The sequence shown here is derived from an EMBL/GenBank/DDBJ whole genome shotgun (WGS) entry which is preliminary data.</text>
</comment>
<feature type="compositionally biased region" description="Basic and acidic residues" evidence="2">
    <location>
        <begin position="362"/>
        <end position="380"/>
    </location>
</feature>
<dbReference type="AlphaFoldDB" id="A0AAJ0H8T4"/>
<feature type="compositionally biased region" description="Basic and acidic residues" evidence="2">
    <location>
        <begin position="165"/>
        <end position="181"/>
    </location>
</feature>
<feature type="compositionally biased region" description="Basic and acidic residues" evidence="2">
    <location>
        <begin position="32"/>
        <end position="42"/>
    </location>
</feature>
<feature type="compositionally biased region" description="Polar residues" evidence="2">
    <location>
        <begin position="20"/>
        <end position="29"/>
    </location>
</feature>
<feature type="region of interest" description="Disordered" evidence="2">
    <location>
        <begin position="487"/>
        <end position="562"/>
    </location>
</feature>
<feature type="region of interest" description="Disordered" evidence="2">
    <location>
        <begin position="354"/>
        <end position="380"/>
    </location>
</feature>
<organism evidence="3 4">
    <name type="scientific">Lasiosphaeria hispida</name>
    <dbReference type="NCBI Taxonomy" id="260671"/>
    <lineage>
        <taxon>Eukaryota</taxon>
        <taxon>Fungi</taxon>
        <taxon>Dikarya</taxon>
        <taxon>Ascomycota</taxon>
        <taxon>Pezizomycotina</taxon>
        <taxon>Sordariomycetes</taxon>
        <taxon>Sordariomycetidae</taxon>
        <taxon>Sordariales</taxon>
        <taxon>Lasiosphaeriaceae</taxon>
        <taxon>Lasiosphaeria</taxon>
    </lineage>
</organism>
<evidence type="ECO:0000313" key="3">
    <source>
        <dbReference type="EMBL" id="KAK3343618.1"/>
    </source>
</evidence>
<protein>
    <submittedName>
        <fullName evidence="3">Uncharacterized protein</fullName>
    </submittedName>
</protein>
<feature type="region of interest" description="Disordered" evidence="2">
    <location>
        <begin position="160"/>
        <end position="181"/>
    </location>
</feature>
<dbReference type="EMBL" id="JAUIQD010000007">
    <property type="protein sequence ID" value="KAK3343618.1"/>
    <property type="molecule type" value="Genomic_DNA"/>
</dbReference>
<proteinExistence type="predicted"/>
<dbReference type="PANTHER" id="PTHR42041">
    <property type="entry name" value="DNA ENDONUCLEASE ACTIVATOR CTP1 C-TERMINAL DOMAIN-CONTAINING PROTEIN"/>
    <property type="match status" value="1"/>
</dbReference>
<dbReference type="Proteomes" id="UP001275084">
    <property type="component" value="Unassembled WGS sequence"/>
</dbReference>
<feature type="region of interest" description="Disordered" evidence="2">
    <location>
        <begin position="1"/>
        <end position="42"/>
    </location>
</feature>
<accession>A0AAJ0H8T4</accession>
<dbReference type="PANTHER" id="PTHR42041:SF1">
    <property type="entry name" value="DNA ENDONUCLEASE ACTIVATOR CTP1 C-TERMINAL DOMAIN-CONTAINING PROTEIN"/>
    <property type="match status" value="1"/>
</dbReference>
<evidence type="ECO:0000256" key="2">
    <source>
        <dbReference type="SAM" id="MobiDB-lite"/>
    </source>
</evidence>
<reference evidence="3" key="2">
    <citation type="submission" date="2023-06" db="EMBL/GenBank/DDBJ databases">
        <authorList>
            <consortium name="Lawrence Berkeley National Laboratory"/>
            <person name="Haridas S."/>
            <person name="Hensen N."/>
            <person name="Bonometti L."/>
            <person name="Westerberg I."/>
            <person name="Brannstrom I.O."/>
            <person name="Guillou S."/>
            <person name="Cros-Aarteil S."/>
            <person name="Calhoun S."/>
            <person name="Kuo A."/>
            <person name="Mondo S."/>
            <person name="Pangilinan J."/>
            <person name="Riley R."/>
            <person name="Labutti K."/>
            <person name="Andreopoulos B."/>
            <person name="Lipzen A."/>
            <person name="Chen C."/>
            <person name="Yanf M."/>
            <person name="Daum C."/>
            <person name="Ng V."/>
            <person name="Clum A."/>
            <person name="Steindorff A."/>
            <person name="Ohm R."/>
            <person name="Martin F."/>
            <person name="Silar P."/>
            <person name="Natvig D."/>
            <person name="Lalanne C."/>
            <person name="Gautier V."/>
            <person name="Ament-Velasquez S.L."/>
            <person name="Kruys A."/>
            <person name="Hutchinson M.I."/>
            <person name="Powell A.J."/>
            <person name="Barry K."/>
            <person name="Miller A.N."/>
            <person name="Grigoriev I.V."/>
            <person name="Debuchy R."/>
            <person name="Gladieux P."/>
            <person name="Thoren M.H."/>
            <person name="Johannesson H."/>
        </authorList>
    </citation>
    <scope>NUCLEOTIDE SEQUENCE</scope>
    <source>
        <strain evidence="3">CBS 955.72</strain>
    </source>
</reference>
<evidence type="ECO:0000256" key="1">
    <source>
        <dbReference type="SAM" id="Coils"/>
    </source>
</evidence>
<feature type="region of interest" description="Disordered" evidence="2">
    <location>
        <begin position="232"/>
        <end position="252"/>
    </location>
</feature>
<feature type="compositionally biased region" description="Polar residues" evidence="2">
    <location>
        <begin position="548"/>
        <end position="562"/>
    </location>
</feature>
<evidence type="ECO:0000313" key="4">
    <source>
        <dbReference type="Proteomes" id="UP001275084"/>
    </source>
</evidence>
<sequence length="707" mass="78144">MDFSSSQPGSPAGGTPTPLQPVSHNQQSLKRSHVDDARDASVHDKISQFNSLTMQSKHLERKTADAALKRAMLGREEAESEMRRYRDEVRILKKHIDEAKDRERRVGERLETVMENYGRSKETHAHTQAIWEKEIRRARKETFKAQSAIVKLQEELKSCRMAQKSAEDELEREKGRSKAREQEAFTARYTLVGIQEQLDQALERVKMLEQERDAFKTLAQSEEDVARIAAEGKLPLPPSETGPDEEDEFASPKKRARVSSIGVIDIRASEASEAEIEELSRLWQWEKQRADRALEQVDFLQAECYLMCCPAAKSVRSKRVSIGSFANPRRKRSIPVNIADAGDLVILSENAIPASPGTVEPSPKRSKTEMLREEGREKGARRSTIFVPAEGIFRTITQTEAEILQGAQASKVGDVVVEVSKRSVQEITTPVEPMSPTSSGASVASVAPTPAEAMPEVFARTPSLDPPDFAVLRQQRTSLLSLLEAPHKQEDDGPAMTFNIPTTPGPNLAQGQTWAGAGRESDIQQDEEDSGDKTPTQTESAVTEPLPTISTNSQPTPSSKSIFQDAPIIRPHTSAACYVAASTTTVTTTTKVPLREETNDPSLASRLMKAQRTPSRHGNCEGDEPSFDVNNPALTPTMTREQALAQIRERRGRARSVGRVQSQVVQPVVTPRRQIVDKERREVSAPTGRVGFGAATRGVSSVRRVRS</sequence>
<reference evidence="3" key="1">
    <citation type="journal article" date="2023" name="Mol. Phylogenet. Evol.">
        <title>Genome-scale phylogeny and comparative genomics of the fungal order Sordariales.</title>
        <authorList>
            <person name="Hensen N."/>
            <person name="Bonometti L."/>
            <person name="Westerberg I."/>
            <person name="Brannstrom I.O."/>
            <person name="Guillou S."/>
            <person name="Cros-Aarteil S."/>
            <person name="Calhoun S."/>
            <person name="Haridas S."/>
            <person name="Kuo A."/>
            <person name="Mondo S."/>
            <person name="Pangilinan J."/>
            <person name="Riley R."/>
            <person name="LaButti K."/>
            <person name="Andreopoulos B."/>
            <person name="Lipzen A."/>
            <person name="Chen C."/>
            <person name="Yan M."/>
            <person name="Daum C."/>
            <person name="Ng V."/>
            <person name="Clum A."/>
            <person name="Steindorff A."/>
            <person name="Ohm R.A."/>
            <person name="Martin F."/>
            <person name="Silar P."/>
            <person name="Natvig D.O."/>
            <person name="Lalanne C."/>
            <person name="Gautier V."/>
            <person name="Ament-Velasquez S.L."/>
            <person name="Kruys A."/>
            <person name="Hutchinson M.I."/>
            <person name="Powell A.J."/>
            <person name="Barry K."/>
            <person name="Miller A.N."/>
            <person name="Grigoriev I.V."/>
            <person name="Debuchy R."/>
            <person name="Gladieux P."/>
            <person name="Hiltunen Thoren M."/>
            <person name="Johannesson H."/>
        </authorList>
    </citation>
    <scope>NUCLEOTIDE SEQUENCE</scope>
    <source>
        <strain evidence="3">CBS 955.72</strain>
    </source>
</reference>
<keyword evidence="1" id="KW-0175">Coiled coil</keyword>
<feature type="coiled-coil region" evidence="1">
    <location>
        <begin position="68"/>
        <end position="102"/>
    </location>
</feature>
<feature type="region of interest" description="Disordered" evidence="2">
    <location>
        <begin position="678"/>
        <end position="707"/>
    </location>
</feature>
<keyword evidence="4" id="KW-1185">Reference proteome</keyword>